<feature type="domain" description="C2orf72-like C-terminal" evidence="2">
    <location>
        <begin position="166"/>
        <end position="282"/>
    </location>
</feature>
<reference evidence="3" key="1">
    <citation type="submission" date="2021-05" db="EMBL/GenBank/DDBJ databases">
        <authorList>
            <person name="Tigano A."/>
        </authorList>
    </citation>
    <scope>NUCLEOTIDE SEQUENCE</scope>
</reference>
<dbReference type="InterPro" id="IPR027868">
    <property type="entry name" value="C2orf72-like_C"/>
</dbReference>
<proteinExistence type="predicted"/>
<name>A0A8S4A954_9TELE</name>
<dbReference type="PANTHER" id="PTHR35675">
    <property type="entry name" value="HYPOTHETICAL PROTEIN LOC100362216"/>
    <property type="match status" value="1"/>
</dbReference>
<feature type="region of interest" description="Disordered" evidence="1">
    <location>
        <begin position="58"/>
        <end position="108"/>
    </location>
</feature>
<evidence type="ECO:0000313" key="4">
    <source>
        <dbReference type="Proteomes" id="UP000677803"/>
    </source>
</evidence>
<accession>A0A8S4A954</accession>
<dbReference type="EMBL" id="CAJRST010000002">
    <property type="protein sequence ID" value="CAG5864304.1"/>
    <property type="molecule type" value="Genomic_DNA"/>
</dbReference>
<dbReference type="Pfam" id="PF15443">
    <property type="entry name" value="DUF4630"/>
    <property type="match status" value="1"/>
</dbReference>
<feature type="region of interest" description="Disordered" evidence="1">
    <location>
        <begin position="258"/>
        <end position="299"/>
    </location>
</feature>
<dbReference type="AlphaFoldDB" id="A0A8S4A954"/>
<keyword evidence="4" id="KW-1185">Reference proteome</keyword>
<gene>
    <name evidence="3" type="ORF">MMEN_LOCUS1575</name>
</gene>
<evidence type="ECO:0000259" key="2">
    <source>
        <dbReference type="Pfam" id="PF15443"/>
    </source>
</evidence>
<dbReference type="PANTHER" id="PTHR35675:SF1">
    <property type="entry name" value="RIKEN CDNA 2810459M11 GENE"/>
    <property type="match status" value="1"/>
</dbReference>
<dbReference type="Proteomes" id="UP000677803">
    <property type="component" value="Unassembled WGS sequence"/>
</dbReference>
<evidence type="ECO:0000313" key="3">
    <source>
        <dbReference type="EMBL" id="CAG5864304.1"/>
    </source>
</evidence>
<sequence length="299" mass="33150">MANSDTLAEEERDFQKLLAQIGGRERIHLVSDACKSVEVDGDDVGILQEFIRDMFHNSRPATATGQPRPSPGGDAAEKTENSNERPLTADPLTADERTEERSARGARRTVKQRFNIHSSKRAIDSSVVVFVFRQRFVGQIANGVCLKEILRDVRARTGRSATSRPALVGLVRASEEEEGAETRRCERVLESLMRSVFRKHAPDTIWVGCFVPKTEATMLSIKKNACRVFLASQTADTTGDRGDPPFWPFQCWFRPQRRTARGQNNNKSSNSRQKGAAESVEEGIPLNTGVSSAEPHVNG</sequence>
<organism evidence="3 4">
    <name type="scientific">Menidia menidia</name>
    <name type="common">Atlantic silverside</name>
    <dbReference type="NCBI Taxonomy" id="238744"/>
    <lineage>
        <taxon>Eukaryota</taxon>
        <taxon>Metazoa</taxon>
        <taxon>Chordata</taxon>
        <taxon>Craniata</taxon>
        <taxon>Vertebrata</taxon>
        <taxon>Euteleostomi</taxon>
        <taxon>Actinopterygii</taxon>
        <taxon>Neopterygii</taxon>
        <taxon>Teleostei</taxon>
        <taxon>Neoteleostei</taxon>
        <taxon>Acanthomorphata</taxon>
        <taxon>Ovalentaria</taxon>
        <taxon>Atherinomorphae</taxon>
        <taxon>Atheriniformes</taxon>
        <taxon>Atherinopsidae</taxon>
        <taxon>Menidiinae</taxon>
        <taxon>Menidia</taxon>
    </lineage>
</organism>
<feature type="compositionally biased region" description="Basic and acidic residues" evidence="1">
    <location>
        <begin position="94"/>
        <end position="103"/>
    </location>
</feature>
<evidence type="ECO:0000256" key="1">
    <source>
        <dbReference type="SAM" id="MobiDB-lite"/>
    </source>
</evidence>
<dbReference type="OrthoDB" id="9908060at2759"/>
<feature type="compositionally biased region" description="Low complexity" evidence="1">
    <location>
        <begin position="261"/>
        <end position="274"/>
    </location>
</feature>
<comment type="caution">
    <text evidence="3">The sequence shown here is derived from an EMBL/GenBank/DDBJ whole genome shotgun (WGS) entry which is preliminary data.</text>
</comment>
<protein>
    <submittedName>
        <fullName evidence="3">(Atlantic silverside) hypothetical protein</fullName>
    </submittedName>
</protein>